<dbReference type="Pfam" id="PF13517">
    <property type="entry name" value="FG-GAP_3"/>
    <property type="match status" value="2"/>
</dbReference>
<sequence length="763" mass="80184">MKKLFGVLAAALLCACSQDGTRIGADGVAASANAASGVPSTIAQLGAAHSFASAPDRGGLVEYAGGRTHTKGAYTWHPVSLSERHALQAIVDGEMTIPVPGGNPVTLKYERHVEHDNGNWSWIGRSTLDPGQTSVITFGAEAAFGTVPMGPDAPALRLTTVAGRPWIVSTDRNLVRELHNAATRPTAPDYLVPPGNPGGKGMQAAAASAATASASASATNTLDVVVGYTNGFATARGGTSAAVTRIQNLVDITNEAYVSSNINWQVRLVGTLAVNYADATSNQTTLEELTGFRAPSTTIPVNPVFNALRAARETYGADLVSLVRQFKTPENAGCGIAWMIGGGGQVIDQGSQMFGYSVVSDGQDAGDGGTYFCREETFAHELGHNLGSNHDTVTAGGQQGAYPFSFGYKTSVANGNFYTIMAYGDQGQSAYRVFSNPAVTTCGGRACGVANQADNARSINLTAPVISAFRATVVVPPEPTELVHNDIDGNEKSDVLMVKPGSFAYWAMDANVITRSRAFTLGTGLVPVATGDFDGNGRADIAFKNASRQIYLWLGDGTVFTSGLVASLASGYEVIGAGDVNADGKDDLLLHRPGQLVHWVMNGTTITSSKIVPVASAFKPAAVGDFDNNGRADIAWLNDANDIYIWLANTSNYSGSFLIKLDSRFTIRAASDIDGDGKSDLLLYRPGQMVQWIMNGASLTRSRAFSIVTSYNIASTGDFNGDGRGDVVWLKTDGNLYMWLATSTGFYTSKAMTKPAAGYVLVR</sequence>
<evidence type="ECO:0000313" key="3">
    <source>
        <dbReference type="Proteomes" id="UP000267049"/>
    </source>
</evidence>
<dbReference type="OrthoDB" id="1114329at2"/>
<evidence type="ECO:0008006" key="4">
    <source>
        <dbReference type="Google" id="ProtNLM"/>
    </source>
</evidence>
<dbReference type="Pfam" id="PF13583">
    <property type="entry name" value="Reprolysin_4"/>
    <property type="match status" value="1"/>
</dbReference>
<dbReference type="AlphaFoldDB" id="A0A3M8SYL0"/>
<protein>
    <recommendedName>
        <fullName evidence="4">Peptidase M12B domain-containing protein</fullName>
    </recommendedName>
</protein>
<gene>
    <name evidence="2" type="ORF">EER27_08155</name>
</gene>
<dbReference type="EMBL" id="RIBS01000003">
    <property type="protein sequence ID" value="RNF84344.1"/>
    <property type="molecule type" value="Genomic_DNA"/>
</dbReference>
<keyword evidence="3" id="KW-1185">Reference proteome</keyword>
<dbReference type="InterPro" id="IPR024079">
    <property type="entry name" value="MetalloPept_cat_dom_sf"/>
</dbReference>
<accession>A0A3M8SYL0</accession>
<dbReference type="SUPFAM" id="SSF69318">
    <property type="entry name" value="Integrin alpha N-terminal domain"/>
    <property type="match status" value="1"/>
</dbReference>
<evidence type="ECO:0000256" key="1">
    <source>
        <dbReference type="ARBA" id="ARBA00022729"/>
    </source>
</evidence>
<evidence type="ECO:0000313" key="2">
    <source>
        <dbReference type="EMBL" id="RNF84344.1"/>
    </source>
</evidence>
<dbReference type="InterPro" id="IPR028994">
    <property type="entry name" value="Integrin_alpha_N"/>
</dbReference>
<dbReference type="PROSITE" id="PS51257">
    <property type="entry name" value="PROKAR_LIPOPROTEIN"/>
    <property type="match status" value="1"/>
</dbReference>
<keyword evidence="1" id="KW-0732">Signal</keyword>
<dbReference type="InterPro" id="IPR013517">
    <property type="entry name" value="FG-GAP"/>
</dbReference>
<dbReference type="Gene3D" id="3.40.390.10">
    <property type="entry name" value="Collagenase (Catalytic Domain)"/>
    <property type="match status" value="1"/>
</dbReference>
<dbReference type="RefSeq" id="WP_123087530.1">
    <property type="nucleotide sequence ID" value="NZ_RIBS01000003.1"/>
</dbReference>
<dbReference type="SUPFAM" id="SSF55486">
    <property type="entry name" value="Metalloproteases ('zincins'), catalytic domain"/>
    <property type="match status" value="1"/>
</dbReference>
<dbReference type="Gene3D" id="2.130.10.130">
    <property type="entry name" value="Integrin alpha, N-terminal"/>
    <property type="match status" value="2"/>
</dbReference>
<dbReference type="GO" id="GO:0008237">
    <property type="term" value="F:metallopeptidase activity"/>
    <property type="evidence" value="ECO:0007669"/>
    <property type="project" value="InterPro"/>
</dbReference>
<comment type="caution">
    <text evidence="2">The sequence shown here is derived from an EMBL/GenBank/DDBJ whole genome shotgun (WGS) entry which is preliminary data.</text>
</comment>
<reference evidence="2 3" key="1">
    <citation type="submission" date="2018-11" db="EMBL/GenBank/DDBJ databases">
        <title>Lysobacter cryohumiis sp. nov., isolated from soil in the Tianshan Mountains, Xinjiang, China.</title>
        <authorList>
            <person name="Luo Y."/>
            <person name="Sheng H."/>
        </authorList>
    </citation>
    <scope>NUCLEOTIDE SEQUENCE [LARGE SCALE GENOMIC DNA]</scope>
    <source>
        <strain evidence="2 3">ZS60</strain>
    </source>
</reference>
<organism evidence="2 3">
    <name type="scientific">Montanilutibacter psychrotolerans</name>
    <dbReference type="NCBI Taxonomy" id="1327343"/>
    <lineage>
        <taxon>Bacteria</taxon>
        <taxon>Pseudomonadati</taxon>
        <taxon>Pseudomonadota</taxon>
        <taxon>Gammaproteobacteria</taxon>
        <taxon>Lysobacterales</taxon>
        <taxon>Lysobacteraceae</taxon>
        <taxon>Montanilutibacter</taxon>
    </lineage>
</organism>
<dbReference type="Proteomes" id="UP000267049">
    <property type="component" value="Unassembled WGS sequence"/>
</dbReference>
<proteinExistence type="predicted"/>
<name>A0A3M8SYL0_9GAMM</name>
<dbReference type="PANTHER" id="PTHR46580">
    <property type="entry name" value="SENSOR KINASE-RELATED"/>
    <property type="match status" value="1"/>
</dbReference>